<organism evidence="2 3">
    <name type="scientific">Nocardia fusca</name>
    <dbReference type="NCBI Taxonomy" id="941183"/>
    <lineage>
        <taxon>Bacteria</taxon>
        <taxon>Bacillati</taxon>
        <taxon>Actinomycetota</taxon>
        <taxon>Actinomycetes</taxon>
        <taxon>Mycobacteriales</taxon>
        <taxon>Nocardiaceae</taxon>
        <taxon>Nocardia</taxon>
    </lineage>
</organism>
<dbReference type="InterPro" id="IPR011856">
    <property type="entry name" value="tRNA_endonuc-like_dom_sf"/>
</dbReference>
<dbReference type="InterPro" id="IPR025359">
    <property type="entry name" value="SduA_C"/>
</dbReference>
<dbReference type="Pfam" id="PF14082">
    <property type="entry name" value="SduA_C"/>
    <property type="match status" value="1"/>
</dbReference>
<accession>A0ABV3F5Z9</accession>
<dbReference type="Gene3D" id="3.40.1350.10">
    <property type="match status" value="1"/>
</dbReference>
<dbReference type="EMBL" id="JBFAIH010000004">
    <property type="protein sequence ID" value="MEV0363100.1"/>
    <property type="molecule type" value="Genomic_DNA"/>
</dbReference>
<evidence type="ECO:0000259" key="1">
    <source>
        <dbReference type="Pfam" id="PF14082"/>
    </source>
</evidence>
<evidence type="ECO:0000313" key="2">
    <source>
        <dbReference type="EMBL" id="MEV0363100.1"/>
    </source>
</evidence>
<proteinExistence type="predicted"/>
<protein>
    <submittedName>
        <fullName evidence="2">Shedu anti-phage system protein SduA domain-containing protein</fullName>
    </submittedName>
</protein>
<evidence type="ECO:0000313" key="3">
    <source>
        <dbReference type="Proteomes" id="UP001551658"/>
    </source>
</evidence>
<comment type="caution">
    <text evidence="2">The sequence shown here is derived from an EMBL/GenBank/DDBJ whole genome shotgun (WGS) entry which is preliminary data.</text>
</comment>
<dbReference type="Proteomes" id="UP001551658">
    <property type="component" value="Unassembled WGS sequence"/>
</dbReference>
<sequence length="321" mass="36257">MKPEFEERFRLLEDGARSEVNRKFVSSIFYVVAQSVRDAGQRLLDSGESRTAEEFFTGLVSELEDGQFVEAPADRPGRYRIVRGRAETARWLERIFRNRIDIEDPVEAACRIVMSPEAMTVLANEDAGIHLLKAVELKRKSETLGEIRRVIEDVNATEYDLQHVLQAHPWIFGGNFLGAEVRRRLVPGDEIDIPLIRSDGSLYVVELKRAMGAHAIVKRHRDAWVPTAAVHDAAAQAINYLVGLDEDRLRIRSELGIEVRRSSALVLIGHPAIHPEIPEETICEVLRTFNSHMSRVEVLTYKELIDSAERVLGYGVDPATL</sequence>
<keyword evidence="3" id="KW-1185">Reference proteome</keyword>
<dbReference type="RefSeq" id="WP_357976707.1">
    <property type="nucleotide sequence ID" value="NZ_JBFAIH010000004.1"/>
</dbReference>
<name>A0ABV3F5Z9_9NOCA</name>
<gene>
    <name evidence="2" type="ORF">AB0H72_10405</name>
</gene>
<feature type="domain" description="Shedu protein SduA C-terminal" evidence="1">
    <location>
        <begin position="156"/>
        <end position="305"/>
    </location>
</feature>
<reference evidence="2 3" key="1">
    <citation type="submission" date="2024-06" db="EMBL/GenBank/DDBJ databases">
        <title>The Natural Products Discovery Center: Release of the First 8490 Sequenced Strains for Exploring Actinobacteria Biosynthetic Diversity.</title>
        <authorList>
            <person name="Kalkreuter E."/>
            <person name="Kautsar S.A."/>
            <person name="Yang D."/>
            <person name="Bader C.D."/>
            <person name="Teijaro C.N."/>
            <person name="Fluegel L."/>
            <person name="Davis C.M."/>
            <person name="Simpson J.R."/>
            <person name="Lauterbach L."/>
            <person name="Steele A.D."/>
            <person name="Gui C."/>
            <person name="Meng S."/>
            <person name="Li G."/>
            <person name="Viehrig K."/>
            <person name="Ye F."/>
            <person name="Su P."/>
            <person name="Kiefer A.F."/>
            <person name="Nichols A."/>
            <person name="Cepeda A.J."/>
            <person name="Yan W."/>
            <person name="Fan B."/>
            <person name="Jiang Y."/>
            <person name="Adhikari A."/>
            <person name="Zheng C.-J."/>
            <person name="Schuster L."/>
            <person name="Cowan T.M."/>
            <person name="Smanski M.J."/>
            <person name="Chevrette M.G."/>
            <person name="De Carvalho L.P.S."/>
            <person name="Shen B."/>
        </authorList>
    </citation>
    <scope>NUCLEOTIDE SEQUENCE [LARGE SCALE GENOMIC DNA]</scope>
    <source>
        <strain evidence="2 3">NPDC050671</strain>
    </source>
</reference>